<dbReference type="PROSITE" id="PS01124">
    <property type="entry name" value="HTH_ARAC_FAMILY_2"/>
    <property type="match status" value="1"/>
</dbReference>
<proteinExistence type="predicted"/>
<dbReference type="InterPro" id="IPR050204">
    <property type="entry name" value="AraC_XylS_family_regulators"/>
</dbReference>
<name>A0A857C9H2_9HYPH</name>
<accession>A0A857C9H2</accession>
<dbReference type="EMBL" id="CP046908">
    <property type="protein sequence ID" value="QGZ35525.1"/>
    <property type="molecule type" value="Genomic_DNA"/>
</dbReference>
<dbReference type="InterPro" id="IPR018062">
    <property type="entry name" value="HTH_AraC-typ_CS"/>
</dbReference>
<dbReference type="KEGG" id="siw:GH266_14130"/>
<dbReference type="SMART" id="SM00342">
    <property type="entry name" value="HTH_ARAC"/>
    <property type="match status" value="1"/>
</dbReference>
<keyword evidence="2" id="KW-0238">DNA-binding</keyword>
<evidence type="ECO:0000256" key="3">
    <source>
        <dbReference type="ARBA" id="ARBA00023163"/>
    </source>
</evidence>
<keyword evidence="1" id="KW-0805">Transcription regulation</keyword>
<keyword evidence="3" id="KW-0804">Transcription</keyword>
<sequence length="328" mass="36464">MTEGNFHRLSFTEAGPCEIAKLLEALEPSISFFMDRHNDERMAFDFSLRIMPNAYASFQTMSGMSNMRQKTHVALDGNDDLCLLVHRGGHPIQMRLHDRRHGRDEVTVGPGGPAHLRGNDERYSAWSLTSHSQVICVSRAQIAAAVGSLDHALDHGVPQSAALDLLCGYARTLASDIGPLDGETLLQARKTLTDLFILAVDPTRDAVEATKDSARAVRLARIKDDIWANLSHPDLSLEWIAGRHGFSPRGIRNLFYASGANFTDYVLAARLERAHELLSDLRLNHHSITAIAYQSGFGDLSWFNQAFRRRYKMTPSDVRRSRLAASSA</sequence>
<dbReference type="InterPro" id="IPR009057">
    <property type="entry name" value="Homeodomain-like_sf"/>
</dbReference>
<dbReference type="Pfam" id="PF12833">
    <property type="entry name" value="HTH_18"/>
    <property type="match status" value="1"/>
</dbReference>
<evidence type="ECO:0000313" key="6">
    <source>
        <dbReference type="Proteomes" id="UP000435648"/>
    </source>
</evidence>
<gene>
    <name evidence="5" type="ORF">GH266_14130</name>
</gene>
<dbReference type="Gene3D" id="1.10.10.60">
    <property type="entry name" value="Homeodomain-like"/>
    <property type="match status" value="1"/>
</dbReference>
<dbReference type="InterPro" id="IPR018060">
    <property type="entry name" value="HTH_AraC"/>
</dbReference>
<dbReference type="PANTHER" id="PTHR46796:SF6">
    <property type="entry name" value="ARAC SUBFAMILY"/>
    <property type="match status" value="1"/>
</dbReference>
<dbReference type="AlphaFoldDB" id="A0A857C9H2"/>
<dbReference type="Proteomes" id="UP000435648">
    <property type="component" value="Chromosome"/>
</dbReference>
<feature type="domain" description="HTH araC/xylS-type" evidence="4">
    <location>
        <begin position="220"/>
        <end position="321"/>
    </location>
</feature>
<protein>
    <submittedName>
        <fullName evidence="5">Helix-turn-helix domain-containing protein</fullName>
    </submittedName>
</protein>
<evidence type="ECO:0000259" key="4">
    <source>
        <dbReference type="PROSITE" id="PS01124"/>
    </source>
</evidence>
<dbReference type="GO" id="GO:0003700">
    <property type="term" value="F:DNA-binding transcription factor activity"/>
    <property type="evidence" value="ECO:0007669"/>
    <property type="project" value="InterPro"/>
</dbReference>
<evidence type="ECO:0000256" key="2">
    <source>
        <dbReference type="ARBA" id="ARBA00023125"/>
    </source>
</evidence>
<dbReference type="RefSeq" id="WP_158194392.1">
    <property type="nucleotide sequence ID" value="NZ_CP046908.1"/>
</dbReference>
<dbReference type="GO" id="GO:0043565">
    <property type="term" value="F:sequence-specific DNA binding"/>
    <property type="evidence" value="ECO:0007669"/>
    <property type="project" value="InterPro"/>
</dbReference>
<evidence type="ECO:0000313" key="5">
    <source>
        <dbReference type="EMBL" id="QGZ35525.1"/>
    </source>
</evidence>
<evidence type="ECO:0000256" key="1">
    <source>
        <dbReference type="ARBA" id="ARBA00023015"/>
    </source>
</evidence>
<dbReference type="PROSITE" id="PS00041">
    <property type="entry name" value="HTH_ARAC_FAMILY_1"/>
    <property type="match status" value="1"/>
</dbReference>
<dbReference type="SUPFAM" id="SSF46689">
    <property type="entry name" value="Homeodomain-like"/>
    <property type="match status" value="1"/>
</dbReference>
<dbReference type="OrthoDB" id="8004517at2"/>
<dbReference type="PANTHER" id="PTHR46796">
    <property type="entry name" value="HTH-TYPE TRANSCRIPTIONAL ACTIVATOR RHAS-RELATED"/>
    <property type="match status" value="1"/>
</dbReference>
<reference evidence="5 6" key="1">
    <citation type="submission" date="2019-12" db="EMBL/GenBank/DDBJ databases">
        <title>The genome of Stappia indica PHM037.</title>
        <authorList>
            <person name="Kacar D."/>
            <person name="Galan B."/>
            <person name="Canedo L."/>
            <person name="Rodriguez P."/>
            <person name="de la Calle F."/>
            <person name="Garcia J.L."/>
        </authorList>
    </citation>
    <scope>NUCLEOTIDE SEQUENCE [LARGE SCALE GENOMIC DNA]</scope>
    <source>
        <strain evidence="5 6">PHM037</strain>
    </source>
</reference>
<organism evidence="5 6">
    <name type="scientific">Stappia indica</name>
    <dbReference type="NCBI Taxonomy" id="538381"/>
    <lineage>
        <taxon>Bacteria</taxon>
        <taxon>Pseudomonadati</taxon>
        <taxon>Pseudomonadota</taxon>
        <taxon>Alphaproteobacteria</taxon>
        <taxon>Hyphomicrobiales</taxon>
        <taxon>Stappiaceae</taxon>
        <taxon>Stappia</taxon>
    </lineage>
</organism>